<comment type="caution">
    <text evidence="1">The sequence shown here is derived from an EMBL/GenBank/DDBJ whole genome shotgun (WGS) entry which is preliminary data.</text>
</comment>
<dbReference type="EMBL" id="JANJQO010001133">
    <property type="protein sequence ID" value="KAJ2972517.1"/>
    <property type="molecule type" value="Genomic_DNA"/>
</dbReference>
<keyword evidence="2" id="KW-1185">Reference proteome</keyword>
<gene>
    <name evidence="1" type="ORF">NQ176_g7108</name>
</gene>
<reference evidence="1" key="1">
    <citation type="submission" date="2022-08" db="EMBL/GenBank/DDBJ databases">
        <title>Genome Sequence of Lecanicillium fungicola.</title>
        <authorList>
            <person name="Buettner E."/>
        </authorList>
    </citation>
    <scope>NUCLEOTIDE SEQUENCE</scope>
    <source>
        <strain evidence="1">Babe33</strain>
    </source>
</reference>
<evidence type="ECO:0000313" key="1">
    <source>
        <dbReference type="EMBL" id="KAJ2972517.1"/>
    </source>
</evidence>
<organism evidence="1 2">
    <name type="scientific">Zarea fungicola</name>
    <dbReference type="NCBI Taxonomy" id="93591"/>
    <lineage>
        <taxon>Eukaryota</taxon>
        <taxon>Fungi</taxon>
        <taxon>Dikarya</taxon>
        <taxon>Ascomycota</taxon>
        <taxon>Pezizomycotina</taxon>
        <taxon>Sordariomycetes</taxon>
        <taxon>Hypocreomycetidae</taxon>
        <taxon>Hypocreales</taxon>
        <taxon>Cordycipitaceae</taxon>
        <taxon>Zarea</taxon>
    </lineage>
</organism>
<accession>A0ACC1MZU5</accession>
<evidence type="ECO:0000313" key="2">
    <source>
        <dbReference type="Proteomes" id="UP001143910"/>
    </source>
</evidence>
<name>A0ACC1MZU5_9HYPO</name>
<protein>
    <submittedName>
        <fullName evidence="1">Uncharacterized protein</fullName>
    </submittedName>
</protein>
<dbReference type="Proteomes" id="UP001143910">
    <property type="component" value="Unassembled WGS sequence"/>
</dbReference>
<sequence length="390" mass="44130">MADCASPTYDAVELRCRVIELLRGTYLPYQPAEEAFPSPVSWLEAVGDMKQPCEALDQSLLAFCAIQLRLADEVSISYDATLQLYNQALGAVIKALNYETATGSETLGAIVTVSTCELFMFAKDQSLRAHVDGISKILRRRDICKSGPYWDRLVLRLCMLCVVHGLAHAQALTIPSEEWYTLLGPAKFETWTHLFSTITVVPFLLEKAKSLSQQGCQDSQTAQHIGTLVRKCHEVAAWRSQRDSPYWVALSKLENPADDKYVDKLFPFALKFHSTFVAVEWVFSSAVMLQLMDAALALMAASCMASPEYELQMQREADRLARLLCQSFEFFYTLESETFASQAICTPQLAVRQYFRRRQLSRELEWCESLGAARKRAQYKLELMIFGKDE</sequence>
<proteinExistence type="predicted"/>